<dbReference type="EMBL" id="RHHB01000068">
    <property type="protein sequence ID" value="RNB43745.1"/>
    <property type="molecule type" value="Genomic_DNA"/>
</dbReference>
<dbReference type="Pfam" id="PF04972">
    <property type="entry name" value="BON"/>
    <property type="match status" value="3"/>
</dbReference>
<feature type="domain" description="BON" evidence="1">
    <location>
        <begin position="84"/>
        <end position="151"/>
    </location>
</feature>
<keyword evidence="3" id="KW-1185">Reference proteome</keyword>
<comment type="caution">
    <text evidence="2">The sequence shown here is derived from an EMBL/GenBank/DDBJ whole genome shotgun (WGS) entry which is preliminary data.</text>
</comment>
<reference evidence="2 3" key="1">
    <citation type="submission" date="2018-10" db="EMBL/GenBank/DDBJ databases">
        <title>Isolation, diversity and antibacterial activity of antinobacteria from the wheat rhizosphere soil.</title>
        <authorList>
            <person name="Sun T."/>
        </authorList>
    </citation>
    <scope>NUCLEOTIDE SEQUENCE [LARGE SCALE GENOMIC DNA]</scope>
    <source>
        <strain evidence="2 3">SJ-23</strain>
    </source>
</reference>
<feature type="domain" description="BON" evidence="1">
    <location>
        <begin position="154"/>
        <end position="222"/>
    </location>
</feature>
<evidence type="ECO:0000313" key="3">
    <source>
        <dbReference type="Proteomes" id="UP000275048"/>
    </source>
</evidence>
<dbReference type="Gene3D" id="3.30.1340.30">
    <property type="match status" value="3"/>
</dbReference>
<dbReference type="InterPro" id="IPR014004">
    <property type="entry name" value="Transpt-assoc_nodulatn_dom_bac"/>
</dbReference>
<name>A0A3M7ZZF0_9MICO</name>
<feature type="domain" description="BON" evidence="1">
    <location>
        <begin position="8"/>
        <end position="76"/>
    </location>
</feature>
<sequence length="222" mass="24139">MSGSRSMTDREVQLWVQEELEWTPGLDSAGIGVSVEDGAVRLSGQVAGAHERSDAMRAAARVQGVTTVIDDLTVRPPEGSQAVSEEELAAAVRQAIAWVSTPPNSVHAEVTGHHVLLLGEVPWNFQRERARRVVERVPGVVSVESRIALIRRASAEDTAERIRHALVRTATVDGEHVHVAAEGTNVVLTGRVRSWLERSEAETVAWASPHVEHVENRIVVSP</sequence>
<dbReference type="SMART" id="SM00749">
    <property type="entry name" value="BON"/>
    <property type="match status" value="3"/>
</dbReference>
<organism evidence="2 3">
    <name type="scientific">Agromyces tardus</name>
    <dbReference type="NCBI Taxonomy" id="2583849"/>
    <lineage>
        <taxon>Bacteria</taxon>
        <taxon>Bacillati</taxon>
        <taxon>Actinomycetota</taxon>
        <taxon>Actinomycetes</taxon>
        <taxon>Micrococcales</taxon>
        <taxon>Microbacteriaceae</taxon>
        <taxon>Agromyces</taxon>
    </lineage>
</organism>
<dbReference type="InterPro" id="IPR051686">
    <property type="entry name" value="Lipoprotein_DolP"/>
</dbReference>
<dbReference type="RefSeq" id="WP_122938520.1">
    <property type="nucleotide sequence ID" value="NZ_JBHSNT010000044.1"/>
</dbReference>
<evidence type="ECO:0000313" key="2">
    <source>
        <dbReference type="EMBL" id="RNB43745.1"/>
    </source>
</evidence>
<dbReference type="InterPro" id="IPR007055">
    <property type="entry name" value="BON_dom"/>
</dbReference>
<dbReference type="PROSITE" id="PS50914">
    <property type="entry name" value="BON"/>
    <property type="match status" value="3"/>
</dbReference>
<dbReference type="AlphaFoldDB" id="A0A3M7ZZF0"/>
<dbReference type="OrthoDB" id="870892at2"/>
<dbReference type="PANTHER" id="PTHR34606">
    <property type="entry name" value="BON DOMAIN-CONTAINING PROTEIN"/>
    <property type="match status" value="1"/>
</dbReference>
<dbReference type="Proteomes" id="UP000275048">
    <property type="component" value="Unassembled WGS sequence"/>
</dbReference>
<gene>
    <name evidence="2" type="ORF">EDM22_18290</name>
</gene>
<dbReference type="PANTHER" id="PTHR34606:SF15">
    <property type="entry name" value="BON DOMAIN-CONTAINING PROTEIN"/>
    <property type="match status" value="1"/>
</dbReference>
<evidence type="ECO:0000259" key="1">
    <source>
        <dbReference type="PROSITE" id="PS50914"/>
    </source>
</evidence>
<protein>
    <submittedName>
        <fullName evidence="2">BON domain-containing protein</fullName>
    </submittedName>
</protein>
<accession>A0A3M7ZZF0</accession>
<proteinExistence type="predicted"/>